<reference evidence="2" key="1">
    <citation type="submission" date="2021-03" db="EMBL/GenBank/DDBJ databases">
        <title>Draft genome sequence of rust myrtle Austropuccinia psidii MF-1, a brazilian biotype.</title>
        <authorList>
            <person name="Quecine M.C."/>
            <person name="Pachon D.M.R."/>
            <person name="Bonatelli M.L."/>
            <person name="Correr F.H."/>
            <person name="Franceschini L.M."/>
            <person name="Leite T.F."/>
            <person name="Margarido G.R.A."/>
            <person name="Almeida C.A."/>
            <person name="Ferrarezi J.A."/>
            <person name="Labate C.A."/>
        </authorList>
    </citation>
    <scope>NUCLEOTIDE SEQUENCE</scope>
    <source>
        <strain evidence="2">MF-1</strain>
    </source>
</reference>
<dbReference type="Proteomes" id="UP000765509">
    <property type="component" value="Unassembled WGS sequence"/>
</dbReference>
<dbReference type="AlphaFoldDB" id="A0A9Q3FFL6"/>
<feature type="region of interest" description="Disordered" evidence="1">
    <location>
        <begin position="1"/>
        <end position="97"/>
    </location>
</feature>
<proteinExistence type="predicted"/>
<evidence type="ECO:0000313" key="3">
    <source>
        <dbReference type="Proteomes" id="UP000765509"/>
    </source>
</evidence>
<feature type="compositionally biased region" description="Low complexity" evidence="1">
    <location>
        <begin position="36"/>
        <end position="51"/>
    </location>
</feature>
<comment type="caution">
    <text evidence="2">The sequence shown here is derived from an EMBL/GenBank/DDBJ whole genome shotgun (WGS) entry which is preliminary data.</text>
</comment>
<protein>
    <submittedName>
        <fullName evidence="2">Uncharacterized protein</fullName>
    </submittedName>
</protein>
<evidence type="ECO:0000256" key="1">
    <source>
        <dbReference type="SAM" id="MobiDB-lite"/>
    </source>
</evidence>
<name>A0A9Q3FFL6_9BASI</name>
<accession>A0A9Q3FFL6</accession>
<evidence type="ECO:0000313" key="2">
    <source>
        <dbReference type="EMBL" id="MBW0539148.1"/>
    </source>
</evidence>
<keyword evidence="3" id="KW-1185">Reference proteome</keyword>
<organism evidence="2 3">
    <name type="scientific">Austropuccinia psidii MF-1</name>
    <dbReference type="NCBI Taxonomy" id="1389203"/>
    <lineage>
        <taxon>Eukaryota</taxon>
        <taxon>Fungi</taxon>
        <taxon>Dikarya</taxon>
        <taxon>Basidiomycota</taxon>
        <taxon>Pucciniomycotina</taxon>
        <taxon>Pucciniomycetes</taxon>
        <taxon>Pucciniales</taxon>
        <taxon>Sphaerophragmiaceae</taxon>
        <taxon>Austropuccinia</taxon>
    </lineage>
</organism>
<sequence length="97" mass="10448">MLERESACTHPQAYTPAPARAHAHTNATAPPDTHAHSNATALADAHANATTPHLQYCEPGSTSVIRKMTIPRRRSPFMDDLVRSNPPSTSRLAEGPL</sequence>
<dbReference type="EMBL" id="AVOT02043747">
    <property type="protein sequence ID" value="MBW0539148.1"/>
    <property type="molecule type" value="Genomic_DNA"/>
</dbReference>
<gene>
    <name evidence="2" type="ORF">O181_078863</name>
</gene>